<organism evidence="2 3">
    <name type="scientific">Deinococcus reticulitermitis</name>
    <dbReference type="NCBI Taxonomy" id="856736"/>
    <lineage>
        <taxon>Bacteria</taxon>
        <taxon>Thermotogati</taxon>
        <taxon>Deinococcota</taxon>
        <taxon>Deinococci</taxon>
        <taxon>Deinococcales</taxon>
        <taxon>Deinococcaceae</taxon>
        <taxon>Deinococcus</taxon>
    </lineage>
</organism>
<gene>
    <name evidence="2" type="ORF">SAMN04488058_101447</name>
</gene>
<dbReference type="Proteomes" id="UP000199223">
    <property type="component" value="Unassembled WGS sequence"/>
</dbReference>
<dbReference type="PANTHER" id="PTHR46211:SF1">
    <property type="entry name" value="GLYCEROPHOSPHODIESTER PHOSPHODIESTERASE, CYTOPLASMIC"/>
    <property type="match status" value="1"/>
</dbReference>
<dbReference type="SUPFAM" id="SSF51695">
    <property type="entry name" value="PLC-like phosphodiesterases"/>
    <property type="match status" value="1"/>
</dbReference>
<sequence>MPLLLGHRGSPRAHPENSLAGFQAALDAGLDGTELDVRRLADGTLAVHHDAALRGGRALAELTRAELPPEVPTLPEVLAWAADTGAYLNVEIKWEGWQPDDRVARTLDSLRVHGLTRQVILSSFNPLILAAARELAPDIERGVLYDRPWRAGPLELPEVVGRWVDAAALHPHHALIGPELLALARRRGWRVNTWTVNEPGEVQRLKALGVDGLIGDLPEVLLTGR</sequence>
<feature type="domain" description="GP-PDE" evidence="1">
    <location>
        <begin position="2"/>
        <end position="225"/>
    </location>
</feature>
<dbReference type="PROSITE" id="PS51704">
    <property type="entry name" value="GP_PDE"/>
    <property type="match status" value="1"/>
</dbReference>
<proteinExistence type="predicted"/>
<dbReference type="EMBL" id="FNZA01000001">
    <property type="protein sequence ID" value="SEI72562.1"/>
    <property type="molecule type" value="Genomic_DNA"/>
</dbReference>
<dbReference type="STRING" id="856736.SAMN04488058_101447"/>
<dbReference type="Gene3D" id="3.20.20.190">
    <property type="entry name" value="Phosphatidylinositol (PI) phosphodiesterase"/>
    <property type="match status" value="1"/>
</dbReference>
<keyword evidence="3" id="KW-1185">Reference proteome</keyword>
<reference evidence="3" key="1">
    <citation type="submission" date="2016-10" db="EMBL/GenBank/DDBJ databases">
        <authorList>
            <person name="Varghese N."/>
            <person name="Submissions S."/>
        </authorList>
    </citation>
    <scope>NUCLEOTIDE SEQUENCE [LARGE SCALE GENOMIC DNA]</scope>
    <source>
        <strain evidence="3">CGMCC 1.10218</strain>
    </source>
</reference>
<dbReference type="OrthoDB" id="384721at2"/>
<accession>A0A1H6T9P9</accession>
<evidence type="ECO:0000313" key="3">
    <source>
        <dbReference type="Proteomes" id="UP000199223"/>
    </source>
</evidence>
<dbReference type="Pfam" id="PF03009">
    <property type="entry name" value="GDPD"/>
    <property type="match status" value="1"/>
</dbReference>
<dbReference type="CDD" id="cd08556">
    <property type="entry name" value="GDPD"/>
    <property type="match status" value="1"/>
</dbReference>
<dbReference type="GO" id="GO:0006629">
    <property type="term" value="P:lipid metabolic process"/>
    <property type="evidence" value="ECO:0007669"/>
    <property type="project" value="InterPro"/>
</dbReference>
<evidence type="ECO:0000313" key="2">
    <source>
        <dbReference type="EMBL" id="SEI72562.1"/>
    </source>
</evidence>
<dbReference type="RefSeq" id="WP_092262942.1">
    <property type="nucleotide sequence ID" value="NZ_FNZA01000001.1"/>
</dbReference>
<name>A0A1H6T9P9_9DEIO</name>
<dbReference type="PANTHER" id="PTHR46211">
    <property type="entry name" value="GLYCEROPHOSPHORYL DIESTER PHOSPHODIESTERASE"/>
    <property type="match status" value="1"/>
</dbReference>
<dbReference type="AlphaFoldDB" id="A0A1H6T9P9"/>
<evidence type="ECO:0000259" key="1">
    <source>
        <dbReference type="PROSITE" id="PS51704"/>
    </source>
</evidence>
<protein>
    <submittedName>
        <fullName evidence="2">Glycerophosphoryl diester phosphodiesterase</fullName>
    </submittedName>
</protein>
<dbReference type="GO" id="GO:0008081">
    <property type="term" value="F:phosphoric diester hydrolase activity"/>
    <property type="evidence" value="ECO:0007669"/>
    <property type="project" value="InterPro"/>
</dbReference>
<dbReference type="InterPro" id="IPR017946">
    <property type="entry name" value="PLC-like_Pdiesterase_TIM-brl"/>
</dbReference>
<dbReference type="InterPro" id="IPR030395">
    <property type="entry name" value="GP_PDE_dom"/>
</dbReference>